<dbReference type="Pfam" id="PF01042">
    <property type="entry name" value="Ribonuc_L-PSP"/>
    <property type="match status" value="1"/>
</dbReference>
<dbReference type="Proteomes" id="UP000028640">
    <property type="component" value="Unassembled WGS sequence"/>
</dbReference>
<protein>
    <submittedName>
        <fullName evidence="2">YjgF family putative translation initiation inhibitor</fullName>
    </submittedName>
</protein>
<dbReference type="SUPFAM" id="SSF55298">
    <property type="entry name" value="YjgF-like"/>
    <property type="match status" value="1"/>
</dbReference>
<dbReference type="RefSeq" id="WP_034789744.1">
    <property type="nucleotide sequence ID" value="NZ_JMPJ01000038.1"/>
</dbReference>
<dbReference type="CDD" id="cd02198">
    <property type="entry name" value="YjgH_like"/>
    <property type="match status" value="1"/>
</dbReference>
<organism evidence="2 3">
    <name type="scientific">Ewingella americana (strain ATCC 33852 / DSM 4580 / CCUG 14506 / JCM 5911 / LMG 7869 / NCTC 12157 / CDC 1468-78)</name>
    <dbReference type="NCBI Taxonomy" id="910964"/>
    <lineage>
        <taxon>Bacteria</taxon>
        <taxon>Pseudomonadati</taxon>
        <taxon>Pseudomonadota</taxon>
        <taxon>Gammaproteobacteria</taxon>
        <taxon>Enterobacterales</taxon>
        <taxon>Yersiniaceae</taxon>
        <taxon>Ewingella</taxon>
    </lineage>
</organism>
<keyword evidence="3" id="KW-1185">Reference proteome</keyword>
<gene>
    <name evidence="2" type="ORF">GEAM_1331</name>
</gene>
<accession>A0A085GHR6</accession>
<dbReference type="STRING" id="910964.GEAM_1331"/>
<dbReference type="InterPro" id="IPR006175">
    <property type="entry name" value="YjgF/YER057c/UK114"/>
</dbReference>
<dbReference type="PANTHER" id="PTHR11803">
    <property type="entry name" value="2-IMINOBUTANOATE/2-IMINOPROPANOATE DEAMINASE RIDA"/>
    <property type="match status" value="1"/>
</dbReference>
<dbReference type="InterPro" id="IPR035959">
    <property type="entry name" value="RutC-like_sf"/>
</dbReference>
<sequence length="132" mass="14579">MSDRQIITPPAMQALAERAGYAPAVLVGNTLYCAGQVGRTADLQVISDPEAQFTACWENLRTVLEEAGCTFEDVVEMTTYHVDMKQHMDVFRRVKDSLFPRGHCAWTCIGVTELAHPGLLVEVKCIAVKRPA</sequence>
<dbReference type="GO" id="GO:0019239">
    <property type="term" value="F:deaminase activity"/>
    <property type="evidence" value="ECO:0007669"/>
    <property type="project" value="TreeGrafter"/>
</dbReference>
<name>A0A085GHR6_EWIA3</name>
<proteinExistence type="inferred from homology"/>
<evidence type="ECO:0000313" key="3">
    <source>
        <dbReference type="Proteomes" id="UP000028640"/>
    </source>
</evidence>
<dbReference type="AlphaFoldDB" id="A0A085GHR6"/>
<dbReference type="PANTHER" id="PTHR11803:SF58">
    <property type="entry name" value="PROTEIN HMF1-RELATED"/>
    <property type="match status" value="1"/>
</dbReference>
<comment type="caution">
    <text evidence="2">The sequence shown here is derived from an EMBL/GenBank/DDBJ whole genome shotgun (WGS) entry which is preliminary data.</text>
</comment>
<comment type="similarity">
    <text evidence="1">Belongs to the RutC family.</text>
</comment>
<dbReference type="Gene3D" id="3.30.1330.40">
    <property type="entry name" value="RutC-like"/>
    <property type="match status" value="1"/>
</dbReference>
<reference evidence="2 3" key="1">
    <citation type="submission" date="2014-05" db="EMBL/GenBank/DDBJ databases">
        <title>ATOL: Assembling a taxonomically balanced genome-scale reconstruction of the evolutionary history of the Enterobacteriaceae.</title>
        <authorList>
            <person name="Plunkett G.III."/>
            <person name="Neeno-Eckwall E.C."/>
            <person name="Glasner J.D."/>
            <person name="Perna N.T."/>
        </authorList>
    </citation>
    <scope>NUCLEOTIDE SEQUENCE [LARGE SCALE GENOMIC DNA]</scope>
    <source>
        <strain evidence="2 3">ATCC 33852</strain>
    </source>
</reference>
<dbReference type="GeneID" id="78379674"/>
<dbReference type="eggNOG" id="COG0251">
    <property type="taxonomic scope" value="Bacteria"/>
</dbReference>
<dbReference type="OrthoDB" id="9809792at2"/>
<dbReference type="EMBL" id="JMPJ01000038">
    <property type="protein sequence ID" value="KFC83261.1"/>
    <property type="molecule type" value="Genomic_DNA"/>
</dbReference>
<dbReference type="InterPro" id="IPR038743">
    <property type="entry name" value="YjgH-like"/>
</dbReference>
<dbReference type="GO" id="GO:0005829">
    <property type="term" value="C:cytosol"/>
    <property type="evidence" value="ECO:0007669"/>
    <property type="project" value="TreeGrafter"/>
</dbReference>
<evidence type="ECO:0000256" key="1">
    <source>
        <dbReference type="ARBA" id="ARBA00010552"/>
    </source>
</evidence>
<evidence type="ECO:0000313" key="2">
    <source>
        <dbReference type="EMBL" id="KFC83261.1"/>
    </source>
</evidence>